<evidence type="ECO:0000313" key="2">
    <source>
        <dbReference type="Proteomes" id="UP000824264"/>
    </source>
</evidence>
<accession>A0A9D1U9S3</accession>
<reference evidence="1" key="2">
    <citation type="submission" date="2021-04" db="EMBL/GenBank/DDBJ databases">
        <authorList>
            <person name="Gilroy R."/>
        </authorList>
    </citation>
    <scope>NUCLEOTIDE SEQUENCE</scope>
    <source>
        <strain evidence="1">ChiSxjej5B17-1746</strain>
    </source>
</reference>
<sequence>MSRATMEALLNKALNDNASPITLDGEGYALVHVAGVAVNVEYDETRDRLYLYASLGRLPEDAPSALYEALLEADFLGAGTAGGHIGLYGPMRVLAYSLSLDAARLDARETANALNLFAARCAEWIGKVEELLETPALSPEDSLFSGPMLGNILWG</sequence>
<evidence type="ECO:0000313" key="1">
    <source>
        <dbReference type="EMBL" id="HIW79797.1"/>
    </source>
</evidence>
<dbReference type="AlphaFoldDB" id="A0A9D1U9S3"/>
<dbReference type="Proteomes" id="UP000824264">
    <property type="component" value="Unassembled WGS sequence"/>
</dbReference>
<gene>
    <name evidence="1" type="ORF">H9874_11755</name>
</gene>
<proteinExistence type="predicted"/>
<dbReference type="InterPro" id="IPR010261">
    <property type="entry name" value="Tir_chaperone"/>
</dbReference>
<dbReference type="EMBL" id="DXGI01000441">
    <property type="protein sequence ID" value="HIW79797.1"/>
    <property type="molecule type" value="Genomic_DNA"/>
</dbReference>
<protein>
    <submittedName>
        <fullName evidence="1">Type III secretion system chaperone</fullName>
    </submittedName>
</protein>
<dbReference type="SUPFAM" id="SSF69635">
    <property type="entry name" value="Type III secretory system chaperone-like"/>
    <property type="match status" value="1"/>
</dbReference>
<dbReference type="CDD" id="cd16364">
    <property type="entry name" value="T3SC_I-like"/>
    <property type="match status" value="1"/>
</dbReference>
<dbReference type="Gene3D" id="3.30.1460.10">
    <property type="match status" value="1"/>
</dbReference>
<name>A0A9D1U9S3_9BACT</name>
<reference evidence="1" key="1">
    <citation type="journal article" date="2021" name="PeerJ">
        <title>Extensive microbial diversity within the chicken gut microbiome revealed by metagenomics and culture.</title>
        <authorList>
            <person name="Gilroy R."/>
            <person name="Ravi A."/>
            <person name="Getino M."/>
            <person name="Pursley I."/>
            <person name="Horton D.L."/>
            <person name="Alikhan N.F."/>
            <person name="Baker D."/>
            <person name="Gharbi K."/>
            <person name="Hall N."/>
            <person name="Watson M."/>
            <person name="Adriaenssens E.M."/>
            <person name="Foster-Nyarko E."/>
            <person name="Jarju S."/>
            <person name="Secka A."/>
            <person name="Antonio M."/>
            <person name="Oren A."/>
            <person name="Chaudhuri R.R."/>
            <person name="La Ragione R."/>
            <person name="Hildebrand F."/>
            <person name="Pallen M.J."/>
        </authorList>
    </citation>
    <scope>NUCLEOTIDE SEQUENCE</scope>
    <source>
        <strain evidence="1">ChiSxjej5B17-1746</strain>
    </source>
</reference>
<comment type="caution">
    <text evidence="1">The sequence shown here is derived from an EMBL/GenBank/DDBJ whole genome shotgun (WGS) entry which is preliminary data.</text>
</comment>
<organism evidence="1 2">
    <name type="scientific">Candidatus Bilophila faecipullorum</name>
    <dbReference type="NCBI Taxonomy" id="2838482"/>
    <lineage>
        <taxon>Bacteria</taxon>
        <taxon>Pseudomonadati</taxon>
        <taxon>Thermodesulfobacteriota</taxon>
        <taxon>Desulfovibrionia</taxon>
        <taxon>Desulfovibrionales</taxon>
        <taxon>Desulfovibrionaceae</taxon>
        <taxon>Bilophila</taxon>
    </lineage>
</organism>
<dbReference type="Pfam" id="PF05932">
    <property type="entry name" value="CesT"/>
    <property type="match status" value="1"/>
</dbReference>
<dbReference type="GO" id="GO:0030254">
    <property type="term" value="P:protein secretion by the type III secretion system"/>
    <property type="evidence" value="ECO:0007669"/>
    <property type="project" value="InterPro"/>
</dbReference>